<organism evidence="6">
    <name type="scientific">Psilocybe cubensis</name>
    <name type="common">Psychedelic mushroom</name>
    <name type="synonym">Stropharia cubensis</name>
    <dbReference type="NCBI Taxonomy" id="181762"/>
    <lineage>
        <taxon>Eukaryota</taxon>
        <taxon>Fungi</taxon>
        <taxon>Dikarya</taxon>
        <taxon>Basidiomycota</taxon>
        <taxon>Agaricomycotina</taxon>
        <taxon>Agaricomycetes</taxon>
        <taxon>Agaricomycetidae</taxon>
        <taxon>Agaricales</taxon>
        <taxon>Agaricineae</taxon>
        <taxon>Strophariaceae</taxon>
        <taxon>Psilocybe</taxon>
    </lineage>
</organism>
<protein>
    <recommendedName>
        <fullName evidence="5">ARID domain-containing protein</fullName>
    </recommendedName>
</protein>
<reference evidence="6" key="1">
    <citation type="submission" date="2021-02" db="EMBL/GenBank/DDBJ databases">
        <title>Psilocybe cubensis genome.</title>
        <authorList>
            <person name="Mckernan K.J."/>
            <person name="Crawford S."/>
            <person name="Trippe A."/>
            <person name="Kane L.T."/>
            <person name="Mclaughlin S."/>
        </authorList>
    </citation>
    <scope>NUCLEOTIDE SEQUENCE [LARGE SCALE GENOMIC DNA]</scope>
    <source>
        <strain evidence="6">MGC-MH-2018</strain>
    </source>
</reference>
<dbReference type="Gene3D" id="1.10.150.60">
    <property type="entry name" value="ARID DNA-binding domain"/>
    <property type="match status" value="1"/>
</dbReference>
<accession>A0A8H7YAA0</accession>
<feature type="compositionally biased region" description="Low complexity" evidence="4">
    <location>
        <begin position="245"/>
        <end position="260"/>
    </location>
</feature>
<evidence type="ECO:0000256" key="3">
    <source>
        <dbReference type="ARBA" id="ARBA00023242"/>
    </source>
</evidence>
<dbReference type="GO" id="GO:0000976">
    <property type="term" value="F:transcription cis-regulatory region binding"/>
    <property type="evidence" value="ECO:0007669"/>
    <property type="project" value="TreeGrafter"/>
</dbReference>
<dbReference type="PANTHER" id="PTHR13964">
    <property type="entry name" value="RBP-RELATED"/>
    <property type="match status" value="1"/>
</dbReference>
<gene>
    <name evidence="6" type="ORF">JR316_000869</name>
</gene>
<feature type="compositionally biased region" description="Polar residues" evidence="4">
    <location>
        <begin position="396"/>
        <end position="418"/>
    </location>
</feature>
<evidence type="ECO:0000256" key="2">
    <source>
        <dbReference type="ARBA" id="ARBA00023163"/>
    </source>
</evidence>
<dbReference type="GO" id="GO:0006357">
    <property type="term" value="P:regulation of transcription by RNA polymerase II"/>
    <property type="evidence" value="ECO:0007669"/>
    <property type="project" value="TreeGrafter"/>
</dbReference>
<evidence type="ECO:0000256" key="4">
    <source>
        <dbReference type="SAM" id="MobiDB-lite"/>
    </source>
</evidence>
<feature type="compositionally biased region" description="Polar residues" evidence="4">
    <location>
        <begin position="90"/>
        <end position="103"/>
    </location>
</feature>
<feature type="compositionally biased region" description="Basic and acidic residues" evidence="4">
    <location>
        <begin position="363"/>
        <end position="379"/>
    </location>
</feature>
<dbReference type="AlphaFoldDB" id="A0A8H7YAA0"/>
<name>A0A8H7YAA0_PSICU</name>
<feature type="domain" description="ARID" evidence="5">
    <location>
        <begin position="104"/>
        <end position="231"/>
    </location>
</feature>
<keyword evidence="1" id="KW-0805">Transcription regulation</keyword>
<evidence type="ECO:0000256" key="1">
    <source>
        <dbReference type="ARBA" id="ARBA00023015"/>
    </source>
</evidence>
<feature type="compositionally biased region" description="Polar residues" evidence="4">
    <location>
        <begin position="284"/>
        <end position="308"/>
    </location>
</feature>
<keyword evidence="2" id="KW-0804">Transcription</keyword>
<sequence length="909" mass="100456">MDPSFLDSPQVAKQMAALNAASQARIAQNTRIAPSFHPPSVGTSSGPYLGGINSHSFSADLSPNRHANFQLPNSQTPNSATGVSFLDPSMSHQDSLRNPTNNQHSRRNAFFQGIATFMSKRNTPLPPSLTGIQVPNYDPTNSPYSIIEPGSELGFFRLAGKEIDLWRLYGTVFQNGGGTVVSNANLWPKLLPAFDLPERFPEMQANNSASVAVMLSQYYMAILHPFEEYYRNNLSEQAKKVQAGQQQQQLLQQQSQQQQQRVMPNKPFPPPSNVGRPVTAMPNMPQSGVRPSNTPGLMSQSIPPSNGMPQYPQIHPQNRPASSQNPHQQESNVSLGSSEIDPLAPTIDSNLLDQDVQGIKRKHEQEDRDLKRVRQKTDPPDGNTVLMSITPEEGGNLQSRQTSQPPSNLNASGAPRQQPSRRKIEYVPLAREAQTYGGRDIYQFDAEWNNIIARRGIRESNDWGIVDIECLCMSIRSRLSIEMSYALTTMAVLSTMRGNNPGSGFPLQQCPDLLDDTLDLLEELAFGEPEKASFSEPTDAPIITYRELVALVQDSQGRPFASLEKQQGLQDISAGIRQRPGDIIITIIGIIRNMSNLHDNAGFIANFPRLLDMVLRVCMISGSPPSPASKNLSLSDLLTIRKDVLAIFSNIAGHITLPNNTSPVTLRIARRTFGLFASFLVDPNDCAPPLASVQVAGLPPNPNRRPSVLADTALDIFTRFSHPDHNRQVLSKAIPSAHLWDLLTSLVYRLPVVDADFVFMQRSEHWLSFIEKSVMAIYSVVFLSPYELKQKIKSDRSLGLKDVLFRLARQVLTFPADPHNAYLSSPRRAIETMKLLDKSEDLADNSEPTMPALSFGMGFSDGNDAGLEKGTGILGANRDAAYDLLIMRDVVGDEVLFSELESMVRIEYQ</sequence>
<feature type="region of interest" description="Disordered" evidence="4">
    <location>
        <begin position="240"/>
        <end position="423"/>
    </location>
</feature>
<comment type="caution">
    <text evidence="6">The sequence shown here is derived from an EMBL/GenBank/DDBJ whole genome shotgun (WGS) entry which is preliminary data.</text>
</comment>
<evidence type="ECO:0000259" key="5">
    <source>
        <dbReference type="PROSITE" id="PS51011"/>
    </source>
</evidence>
<dbReference type="Pfam" id="PF01388">
    <property type="entry name" value="ARID"/>
    <property type="match status" value="1"/>
</dbReference>
<dbReference type="EMBL" id="JAFIQS010000001">
    <property type="protein sequence ID" value="KAG5174211.1"/>
    <property type="molecule type" value="Genomic_DNA"/>
</dbReference>
<dbReference type="PANTHER" id="PTHR13964:SF27">
    <property type="entry name" value="HAT-TRICK, ISOFORM D"/>
    <property type="match status" value="1"/>
</dbReference>
<dbReference type="CDD" id="cd16100">
    <property type="entry name" value="ARID"/>
    <property type="match status" value="1"/>
</dbReference>
<dbReference type="GO" id="GO:0005634">
    <property type="term" value="C:nucleus"/>
    <property type="evidence" value="ECO:0007669"/>
    <property type="project" value="TreeGrafter"/>
</dbReference>
<feature type="region of interest" description="Disordered" evidence="4">
    <location>
        <begin position="59"/>
        <end position="104"/>
    </location>
</feature>
<dbReference type="InterPro" id="IPR036431">
    <property type="entry name" value="ARID_dom_sf"/>
</dbReference>
<feature type="compositionally biased region" description="Polar residues" evidence="4">
    <location>
        <begin position="59"/>
        <end position="82"/>
    </location>
</feature>
<keyword evidence="3" id="KW-0539">Nucleus</keyword>
<dbReference type="OrthoDB" id="1938591at2759"/>
<dbReference type="SUPFAM" id="SSF46774">
    <property type="entry name" value="ARID-like"/>
    <property type="match status" value="1"/>
</dbReference>
<feature type="compositionally biased region" description="Polar residues" evidence="4">
    <location>
        <begin position="315"/>
        <end position="337"/>
    </location>
</feature>
<dbReference type="SMART" id="SM00501">
    <property type="entry name" value="BRIGHT"/>
    <property type="match status" value="1"/>
</dbReference>
<dbReference type="SMART" id="SM01014">
    <property type="entry name" value="ARID"/>
    <property type="match status" value="1"/>
</dbReference>
<dbReference type="InterPro" id="IPR051232">
    <property type="entry name" value="ARID/SWI1_ChromRemod"/>
</dbReference>
<proteinExistence type="predicted"/>
<dbReference type="InterPro" id="IPR001606">
    <property type="entry name" value="ARID_dom"/>
</dbReference>
<evidence type="ECO:0000313" key="6">
    <source>
        <dbReference type="EMBL" id="KAG5174211.1"/>
    </source>
</evidence>
<dbReference type="PROSITE" id="PS51011">
    <property type="entry name" value="ARID"/>
    <property type="match status" value="1"/>
</dbReference>